<keyword evidence="2" id="KW-1185">Reference proteome</keyword>
<proteinExistence type="predicted"/>
<gene>
    <name evidence="1" type="ORF">L1987_84522</name>
</gene>
<sequence>MLRFHMGHQAFQSQQGHPFHNHSNSQASRMARTPLPHPLSVPSIHKAMMFVFCLVNRQLLDECLVSKSVDLLYIRCWICCSLVVSKPLPGEEIGGVKTLDLNRAAMTELSHGWPEVNFMVVEEPADEAIIRG</sequence>
<dbReference type="Proteomes" id="UP001056120">
    <property type="component" value="Linkage Group LG28"/>
</dbReference>
<organism evidence="1 2">
    <name type="scientific">Smallanthus sonchifolius</name>
    <dbReference type="NCBI Taxonomy" id="185202"/>
    <lineage>
        <taxon>Eukaryota</taxon>
        <taxon>Viridiplantae</taxon>
        <taxon>Streptophyta</taxon>
        <taxon>Embryophyta</taxon>
        <taxon>Tracheophyta</taxon>
        <taxon>Spermatophyta</taxon>
        <taxon>Magnoliopsida</taxon>
        <taxon>eudicotyledons</taxon>
        <taxon>Gunneridae</taxon>
        <taxon>Pentapetalae</taxon>
        <taxon>asterids</taxon>
        <taxon>campanulids</taxon>
        <taxon>Asterales</taxon>
        <taxon>Asteraceae</taxon>
        <taxon>Asteroideae</taxon>
        <taxon>Heliantheae alliance</taxon>
        <taxon>Millerieae</taxon>
        <taxon>Smallanthus</taxon>
    </lineage>
</organism>
<evidence type="ECO:0000313" key="2">
    <source>
        <dbReference type="Proteomes" id="UP001056120"/>
    </source>
</evidence>
<comment type="caution">
    <text evidence="1">The sequence shown here is derived from an EMBL/GenBank/DDBJ whole genome shotgun (WGS) entry which is preliminary data.</text>
</comment>
<protein>
    <submittedName>
        <fullName evidence="1">Uncharacterized protein</fullName>
    </submittedName>
</protein>
<evidence type="ECO:0000313" key="1">
    <source>
        <dbReference type="EMBL" id="KAI3684000.1"/>
    </source>
</evidence>
<reference evidence="2" key="1">
    <citation type="journal article" date="2022" name="Mol. Ecol. Resour.">
        <title>The genomes of chicory, endive, great burdock and yacon provide insights into Asteraceae palaeo-polyploidization history and plant inulin production.</title>
        <authorList>
            <person name="Fan W."/>
            <person name="Wang S."/>
            <person name="Wang H."/>
            <person name="Wang A."/>
            <person name="Jiang F."/>
            <person name="Liu H."/>
            <person name="Zhao H."/>
            <person name="Xu D."/>
            <person name="Zhang Y."/>
        </authorList>
    </citation>
    <scope>NUCLEOTIDE SEQUENCE [LARGE SCALE GENOMIC DNA]</scope>
    <source>
        <strain evidence="2">cv. Yunnan</strain>
    </source>
</reference>
<reference evidence="1 2" key="2">
    <citation type="journal article" date="2022" name="Mol. Ecol. Resour.">
        <title>The genomes of chicory, endive, great burdock and yacon provide insights into Asteraceae paleo-polyploidization history and plant inulin production.</title>
        <authorList>
            <person name="Fan W."/>
            <person name="Wang S."/>
            <person name="Wang H."/>
            <person name="Wang A."/>
            <person name="Jiang F."/>
            <person name="Liu H."/>
            <person name="Zhao H."/>
            <person name="Xu D."/>
            <person name="Zhang Y."/>
        </authorList>
    </citation>
    <scope>NUCLEOTIDE SEQUENCE [LARGE SCALE GENOMIC DNA]</scope>
    <source>
        <strain evidence="2">cv. Yunnan</strain>
        <tissue evidence="1">Leaves</tissue>
    </source>
</reference>
<dbReference type="EMBL" id="CM042045">
    <property type="protein sequence ID" value="KAI3684000.1"/>
    <property type="molecule type" value="Genomic_DNA"/>
</dbReference>
<name>A0ACB8YEX7_9ASTR</name>
<accession>A0ACB8YEX7</accession>